<accession>A0ABT4U319</accession>
<dbReference type="Proteomes" id="UP001527866">
    <property type="component" value="Unassembled WGS sequence"/>
</dbReference>
<protein>
    <submittedName>
        <fullName evidence="2">FxLD family lanthipeptide</fullName>
    </submittedName>
</protein>
<comment type="caution">
    <text evidence="2">The sequence shown here is derived from an EMBL/GenBank/DDBJ whole genome shotgun (WGS) entry which is preliminary data.</text>
</comment>
<organism evidence="2 3">
    <name type="scientific">Nocardiopsis endophytica</name>
    <dbReference type="NCBI Taxonomy" id="3018445"/>
    <lineage>
        <taxon>Bacteria</taxon>
        <taxon>Bacillati</taxon>
        <taxon>Actinomycetota</taxon>
        <taxon>Actinomycetes</taxon>
        <taxon>Streptosporangiales</taxon>
        <taxon>Nocardiopsidaceae</taxon>
        <taxon>Nocardiopsis</taxon>
    </lineage>
</organism>
<evidence type="ECO:0000313" key="2">
    <source>
        <dbReference type="EMBL" id="MDA2810874.1"/>
    </source>
</evidence>
<name>A0ABT4U319_9ACTN</name>
<dbReference type="RefSeq" id="WP_270685240.1">
    <property type="nucleotide sequence ID" value="NZ_JAQFWQ010000020.1"/>
</dbReference>
<sequence>MAPRDTALLMPEAAPAAEDTGPDELPEDFELEVRVVLTTHPSGKLACTTSDGCGNTCQNGASACNSFVGDPF</sequence>
<dbReference type="InterPro" id="IPR027575">
    <property type="entry name" value="LD_lanti_pre"/>
</dbReference>
<dbReference type="NCBIfam" id="TIGR04363">
    <property type="entry name" value="LD_lanti_pre"/>
    <property type="match status" value="1"/>
</dbReference>
<proteinExistence type="predicted"/>
<gene>
    <name evidence="2" type="ORF">O4J56_09530</name>
</gene>
<evidence type="ECO:0000313" key="3">
    <source>
        <dbReference type="Proteomes" id="UP001527866"/>
    </source>
</evidence>
<dbReference type="EMBL" id="JAQFWQ010000020">
    <property type="protein sequence ID" value="MDA2810874.1"/>
    <property type="molecule type" value="Genomic_DNA"/>
</dbReference>
<keyword evidence="3" id="KW-1185">Reference proteome</keyword>
<feature type="compositionally biased region" description="Low complexity" evidence="1">
    <location>
        <begin position="7"/>
        <end position="18"/>
    </location>
</feature>
<reference evidence="2 3" key="1">
    <citation type="submission" date="2023-01" db="EMBL/GenBank/DDBJ databases">
        <title>Draft genome sequence of Nocardiopsis sp. RSe5-2 isolated from halophytes.</title>
        <authorList>
            <person name="Duangmal K."/>
            <person name="Chantavorakit T."/>
        </authorList>
    </citation>
    <scope>NUCLEOTIDE SEQUENCE [LARGE SCALE GENOMIC DNA]</scope>
    <source>
        <strain evidence="2 3">RSe5-2</strain>
    </source>
</reference>
<evidence type="ECO:0000256" key="1">
    <source>
        <dbReference type="SAM" id="MobiDB-lite"/>
    </source>
</evidence>
<feature type="region of interest" description="Disordered" evidence="1">
    <location>
        <begin position="1"/>
        <end position="25"/>
    </location>
</feature>